<dbReference type="GO" id="GO:0003713">
    <property type="term" value="F:transcription coactivator activity"/>
    <property type="evidence" value="ECO:0007669"/>
    <property type="project" value="InterPro"/>
</dbReference>
<comment type="caution">
    <text evidence="2">The sequence shown here is derived from an EMBL/GenBank/DDBJ whole genome shotgun (WGS) entry which is preliminary data.</text>
</comment>
<feature type="region of interest" description="Disordered" evidence="1">
    <location>
        <begin position="209"/>
        <end position="228"/>
    </location>
</feature>
<dbReference type="GO" id="GO:0031490">
    <property type="term" value="F:chromatin DNA binding"/>
    <property type="evidence" value="ECO:0007669"/>
    <property type="project" value="InterPro"/>
</dbReference>
<dbReference type="InterPro" id="IPR044661">
    <property type="entry name" value="MED15a/b/c-like"/>
</dbReference>
<feature type="compositionally biased region" description="Basic and acidic residues" evidence="1">
    <location>
        <begin position="211"/>
        <end position="220"/>
    </location>
</feature>
<protein>
    <submittedName>
        <fullName evidence="2">Uncharacterized protein</fullName>
    </submittedName>
</protein>
<organism evidence="2 3">
    <name type="scientific">Heracleum sosnowskyi</name>
    <dbReference type="NCBI Taxonomy" id="360622"/>
    <lineage>
        <taxon>Eukaryota</taxon>
        <taxon>Viridiplantae</taxon>
        <taxon>Streptophyta</taxon>
        <taxon>Embryophyta</taxon>
        <taxon>Tracheophyta</taxon>
        <taxon>Spermatophyta</taxon>
        <taxon>Magnoliopsida</taxon>
        <taxon>eudicotyledons</taxon>
        <taxon>Gunneridae</taxon>
        <taxon>Pentapetalae</taxon>
        <taxon>asterids</taxon>
        <taxon>campanulids</taxon>
        <taxon>Apiales</taxon>
        <taxon>Apiaceae</taxon>
        <taxon>Apioideae</taxon>
        <taxon>apioid superclade</taxon>
        <taxon>Tordylieae</taxon>
        <taxon>Tordyliinae</taxon>
        <taxon>Heracleum</taxon>
    </lineage>
</organism>
<accession>A0AAD8MAT1</accession>
<keyword evidence="3" id="KW-1185">Reference proteome</keyword>
<dbReference type="PANTHER" id="PTHR33137:SF4">
    <property type="entry name" value="MEDIATOR OF RNA POLYMERASE II TRANSCRIPTION SUBUNIT 15A-RELATED"/>
    <property type="match status" value="1"/>
</dbReference>
<evidence type="ECO:0000256" key="1">
    <source>
        <dbReference type="SAM" id="MobiDB-lite"/>
    </source>
</evidence>
<dbReference type="Proteomes" id="UP001237642">
    <property type="component" value="Unassembled WGS sequence"/>
</dbReference>
<feature type="compositionally biased region" description="Polar residues" evidence="1">
    <location>
        <begin position="90"/>
        <end position="110"/>
    </location>
</feature>
<dbReference type="AlphaFoldDB" id="A0AAD8MAT1"/>
<proteinExistence type="predicted"/>
<sequence>MRNSYFQMNKSQQPHVLLSEFKPNFNSAPDSSLLCINSMEGVRTMKPLSNANYWNQSSDVALNLDEQFCHNVSLGVRPDFQNVAPEEKNSPNSASFSFESEPLDSTSPGQQAYVDDWFTETYMQIQMLRERYTSEVDIIYKMVKDPCPEPLSGASLTRYQKKIGVAKMIIRVLSIRKADLARYSKDKVTQRLNLIKWHLDAIRIKRHGAVSHHEQHHPPADHSTSQLQRNRNMEVMSSQLDIQGLTNQHTCSPQSSKQQGFSLSEENSISSLCTGSLVGNALCSFQSSPKRLKQQSPTNHAIQTNMVASPNVEFQFGSEQKSQSLLHGLGQSLYIENLNSQKNPLPSAIVNSLVPTMSRLLTSSDNSSHAVKQKAKNQIMHTENMRQPVLKSRIEKKMQQMVVQKEFSLQQHNLSIQSAGYSPQSLTSSLPATDHEKQSFCAENTVHLQRPLIPVEESQTEIRNYIPAGSSSEKSACPLSIKFDTPEISLQPQPINRLINVVNSMSSEVLCASLQDFNAVINLVDNIATPTTSTESGYRILETNPVSSGTSSHDKVNRQISATAFNSLSSFSRGTSSKRVCNQAADMISTATYGIKKQRIEQNRDILGEIRAINLQLIETSLDVDFHLPGVGDGTIIKCSYNAVGTLAKCLRMQYPSSQMLPDFIMRWLVPADYPHSSPMLLDTLPGWWSEVFGDMSEKLVLKLNQSIRTLSHPISLEYMIRNWDASARAVFTEFAEGIVGRSLRSNLGKWERCITTS</sequence>
<dbReference type="EMBL" id="JAUIZM010000009">
    <property type="protein sequence ID" value="KAK1365957.1"/>
    <property type="molecule type" value="Genomic_DNA"/>
</dbReference>
<reference evidence="2" key="1">
    <citation type="submission" date="2023-02" db="EMBL/GenBank/DDBJ databases">
        <title>Genome of toxic invasive species Heracleum sosnowskyi carries increased number of genes despite the absence of recent whole-genome duplications.</title>
        <authorList>
            <person name="Schelkunov M."/>
            <person name="Shtratnikova V."/>
            <person name="Makarenko M."/>
            <person name="Klepikova A."/>
            <person name="Omelchenko D."/>
            <person name="Novikova G."/>
            <person name="Obukhova E."/>
            <person name="Bogdanov V."/>
            <person name="Penin A."/>
            <person name="Logacheva M."/>
        </authorList>
    </citation>
    <scope>NUCLEOTIDE SEQUENCE</scope>
    <source>
        <strain evidence="2">Hsosn_3</strain>
        <tissue evidence="2">Leaf</tissue>
    </source>
</reference>
<dbReference type="PANTHER" id="PTHR33137">
    <property type="entry name" value="MEDIATOR OF RNA POLYMERASE II TRANSCRIPTION SUBUNIT 15A-RELATED"/>
    <property type="match status" value="1"/>
</dbReference>
<feature type="region of interest" description="Disordered" evidence="1">
    <location>
        <begin position="82"/>
        <end position="110"/>
    </location>
</feature>
<gene>
    <name evidence="2" type="ORF">POM88_041518</name>
</gene>
<reference evidence="2" key="2">
    <citation type="submission" date="2023-05" db="EMBL/GenBank/DDBJ databases">
        <authorList>
            <person name="Schelkunov M.I."/>
        </authorList>
    </citation>
    <scope>NUCLEOTIDE SEQUENCE</scope>
    <source>
        <strain evidence="2">Hsosn_3</strain>
        <tissue evidence="2">Leaf</tissue>
    </source>
</reference>
<evidence type="ECO:0000313" key="3">
    <source>
        <dbReference type="Proteomes" id="UP001237642"/>
    </source>
</evidence>
<evidence type="ECO:0000313" key="2">
    <source>
        <dbReference type="EMBL" id="KAK1365957.1"/>
    </source>
</evidence>
<name>A0AAD8MAT1_9APIA</name>